<evidence type="ECO:0000313" key="2">
    <source>
        <dbReference type="EMBL" id="TRY00134.1"/>
    </source>
</evidence>
<dbReference type="Proteomes" id="UP000315938">
    <property type="component" value="Unassembled WGS sequence"/>
</dbReference>
<keyword evidence="1" id="KW-0472">Membrane</keyword>
<keyword evidence="1" id="KW-1133">Transmembrane helix</keyword>
<comment type="caution">
    <text evidence="2">The sequence shown here is derived from an EMBL/GenBank/DDBJ whole genome shotgun (WGS) entry which is preliminary data.</text>
</comment>
<evidence type="ECO:0000256" key="1">
    <source>
        <dbReference type="SAM" id="Phobius"/>
    </source>
</evidence>
<sequence length="123" mass="13904">MAKRVYFVLMLTLLTLLIYLVFKIKFMSYTSIVILTVTTLLLDIVYTYKNPKYSKVLVISDLLSIVIFSVYIVFAINENPPVNAGDFSLLPILLFVVSLPLIITTHLAMNIKVILDSQNKVSS</sequence>
<reference evidence="2 3" key="1">
    <citation type="submission" date="2019-07" db="EMBL/GenBank/DDBJ databases">
        <title>Genome sequence of Acholeplasma laidlawii strain with increased resistance to erythromycin.</title>
        <authorList>
            <person name="Medvedeva E.S."/>
            <person name="Baranova N.B."/>
            <person name="Siniagina M.N."/>
            <person name="Mouzykantov A."/>
            <person name="Chernova O.A."/>
            <person name="Chernov V.M."/>
        </authorList>
    </citation>
    <scope>NUCLEOTIDE SEQUENCE [LARGE SCALE GENOMIC DNA]</scope>
    <source>
        <strain evidence="2 3">PG8REry</strain>
    </source>
</reference>
<accession>A0A553IIT4</accession>
<feature type="transmembrane region" description="Helical" evidence="1">
    <location>
        <begin position="58"/>
        <end position="76"/>
    </location>
</feature>
<feature type="transmembrane region" description="Helical" evidence="1">
    <location>
        <begin position="28"/>
        <end position="46"/>
    </location>
</feature>
<dbReference type="AlphaFoldDB" id="A0A553IIT4"/>
<feature type="transmembrane region" description="Helical" evidence="1">
    <location>
        <begin position="5"/>
        <end position="22"/>
    </location>
</feature>
<dbReference type="EMBL" id="VKID01000001">
    <property type="protein sequence ID" value="TRY00134.1"/>
    <property type="molecule type" value="Genomic_DNA"/>
</dbReference>
<name>A0A553IIT4_ACHLA</name>
<proteinExistence type="predicted"/>
<feature type="transmembrane region" description="Helical" evidence="1">
    <location>
        <begin position="88"/>
        <end position="109"/>
    </location>
</feature>
<organism evidence="2 3">
    <name type="scientific">Acholeplasma laidlawii</name>
    <dbReference type="NCBI Taxonomy" id="2148"/>
    <lineage>
        <taxon>Bacteria</taxon>
        <taxon>Bacillati</taxon>
        <taxon>Mycoplasmatota</taxon>
        <taxon>Mollicutes</taxon>
        <taxon>Acholeplasmatales</taxon>
        <taxon>Acholeplasmataceae</taxon>
        <taxon>Acholeplasma</taxon>
    </lineage>
</organism>
<protein>
    <submittedName>
        <fullName evidence="2">Uncharacterized protein</fullName>
    </submittedName>
</protein>
<dbReference type="GeneID" id="41338593"/>
<gene>
    <name evidence="2" type="ORF">FNV44_03570</name>
</gene>
<dbReference type="RefSeq" id="WP_012242362.1">
    <property type="nucleotide sequence ID" value="NZ_JACAOE010000001.1"/>
</dbReference>
<evidence type="ECO:0000313" key="3">
    <source>
        <dbReference type="Proteomes" id="UP000315938"/>
    </source>
</evidence>
<keyword evidence="1" id="KW-0812">Transmembrane</keyword>